<dbReference type="HOGENOM" id="CLU_037051_3_0_1"/>
<evidence type="ECO:0000256" key="3">
    <source>
        <dbReference type="ARBA" id="ARBA00022942"/>
    </source>
</evidence>
<dbReference type="SMART" id="SM00320">
    <property type="entry name" value="WD40"/>
    <property type="match status" value="4"/>
</dbReference>
<reference evidence="8" key="2">
    <citation type="submission" date="2015-01" db="EMBL/GenBank/DDBJ databases">
        <title>Evolutionary Origins and Diversification of the Mycorrhizal Mutualists.</title>
        <authorList>
            <consortium name="DOE Joint Genome Institute"/>
            <consortium name="Mycorrhizal Genomics Consortium"/>
            <person name="Kohler A."/>
            <person name="Kuo A."/>
            <person name="Nagy L.G."/>
            <person name="Floudas D."/>
            <person name="Copeland A."/>
            <person name="Barry K.W."/>
            <person name="Cichocki N."/>
            <person name="Veneault-Fourrey C."/>
            <person name="LaButti K."/>
            <person name="Lindquist E.A."/>
            <person name="Lipzen A."/>
            <person name="Lundell T."/>
            <person name="Morin E."/>
            <person name="Murat C."/>
            <person name="Riley R."/>
            <person name="Ohm R."/>
            <person name="Sun H."/>
            <person name="Tunlid A."/>
            <person name="Henrissat B."/>
            <person name="Grigoriev I.V."/>
            <person name="Hibbett D.S."/>
            <person name="Martin F."/>
        </authorList>
    </citation>
    <scope>NUCLEOTIDE SEQUENCE [LARGE SCALE GENOMIC DNA]</scope>
    <source>
        <strain evidence="8">h7</strain>
    </source>
</reference>
<dbReference type="PANTHER" id="PTHR19857:SF19">
    <property type="entry name" value="26S PROTEASOME REGULATORY SUBUNIT RPN14"/>
    <property type="match status" value="1"/>
</dbReference>
<keyword evidence="3" id="KW-0647">Proteasome</keyword>
<dbReference type="PANTHER" id="PTHR19857">
    <property type="entry name" value="MITOCHONDRIAL DIVISION PROTEIN 1-RELATED"/>
    <property type="match status" value="1"/>
</dbReference>
<dbReference type="PROSITE" id="PS50294">
    <property type="entry name" value="WD_REPEATS_REGION"/>
    <property type="match status" value="1"/>
</dbReference>
<dbReference type="InterPro" id="IPR051179">
    <property type="entry name" value="WD_repeat_multifunction"/>
</dbReference>
<dbReference type="InterPro" id="IPR036322">
    <property type="entry name" value="WD40_repeat_dom_sf"/>
</dbReference>
<evidence type="ECO:0000256" key="1">
    <source>
        <dbReference type="ARBA" id="ARBA00022574"/>
    </source>
</evidence>
<dbReference type="OrthoDB" id="10257301at2759"/>
<dbReference type="InterPro" id="IPR019775">
    <property type="entry name" value="WD40_repeat_CS"/>
</dbReference>
<dbReference type="Proteomes" id="UP000053424">
    <property type="component" value="Unassembled WGS sequence"/>
</dbReference>
<keyword evidence="1 5" id="KW-0853">WD repeat</keyword>
<evidence type="ECO:0000256" key="2">
    <source>
        <dbReference type="ARBA" id="ARBA00022737"/>
    </source>
</evidence>
<dbReference type="GO" id="GO:0000502">
    <property type="term" value="C:proteasome complex"/>
    <property type="evidence" value="ECO:0007669"/>
    <property type="project" value="UniProtKB-KW"/>
</dbReference>
<feature type="repeat" description="WD" evidence="5">
    <location>
        <begin position="219"/>
        <end position="260"/>
    </location>
</feature>
<name>A0A0C3C2C6_HEBCY</name>
<dbReference type="Pfam" id="PF00400">
    <property type="entry name" value="WD40"/>
    <property type="match status" value="3"/>
</dbReference>
<dbReference type="EMBL" id="KN831795">
    <property type="protein sequence ID" value="KIM37766.1"/>
    <property type="molecule type" value="Genomic_DNA"/>
</dbReference>
<dbReference type="PROSITE" id="PS00678">
    <property type="entry name" value="WD_REPEATS_1"/>
    <property type="match status" value="1"/>
</dbReference>
<dbReference type="InterPro" id="IPR015943">
    <property type="entry name" value="WD40/YVTN_repeat-like_dom_sf"/>
</dbReference>
<organism evidence="7 8">
    <name type="scientific">Hebeloma cylindrosporum</name>
    <dbReference type="NCBI Taxonomy" id="76867"/>
    <lineage>
        <taxon>Eukaryota</taxon>
        <taxon>Fungi</taxon>
        <taxon>Dikarya</taxon>
        <taxon>Basidiomycota</taxon>
        <taxon>Agaricomycotina</taxon>
        <taxon>Agaricomycetes</taxon>
        <taxon>Agaricomycetidae</taxon>
        <taxon>Agaricales</taxon>
        <taxon>Agaricineae</taxon>
        <taxon>Hymenogastraceae</taxon>
        <taxon>Hebeloma</taxon>
    </lineage>
</organism>
<evidence type="ECO:0000313" key="8">
    <source>
        <dbReference type="Proteomes" id="UP000053424"/>
    </source>
</evidence>
<keyword evidence="8" id="KW-1185">Reference proteome</keyword>
<evidence type="ECO:0000256" key="6">
    <source>
        <dbReference type="SAM" id="MobiDB-lite"/>
    </source>
</evidence>
<evidence type="ECO:0000256" key="4">
    <source>
        <dbReference type="ARBA" id="ARBA00038321"/>
    </source>
</evidence>
<reference evidence="7 8" key="1">
    <citation type="submission" date="2014-04" db="EMBL/GenBank/DDBJ databases">
        <authorList>
            <consortium name="DOE Joint Genome Institute"/>
            <person name="Kuo A."/>
            <person name="Gay G."/>
            <person name="Dore J."/>
            <person name="Kohler A."/>
            <person name="Nagy L.G."/>
            <person name="Floudas D."/>
            <person name="Copeland A."/>
            <person name="Barry K.W."/>
            <person name="Cichocki N."/>
            <person name="Veneault-Fourrey C."/>
            <person name="LaButti K."/>
            <person name="Lindquist E.A."/>
            <person name="Lipzen A."/>
            <person name="Lundell T."/>
            <person name="Morin E."/>
            <person name="Murat C."/>
            <person name="Sun H."/>
            <person name="Tunlid A."/>
            <person name="Henrissat B."/>
            <person name="Grigoriev I.V."/>
            <person name="Hibbett D.S."/>
            <person name="Martin F."/>
            <person name="Nordberg H.P."/>
            <person name="Cantor M.N."/>
            <person name="Hua S.X."/>
        </authorList>
    </citation>
    <scope>NUCLEOTIDE SEQUENCE [LARGE SCALE GENOMIC DNA]</scope>
    <source>
        <strain evidence="8">h7</strain>
    </source>
</reference>
<feature type="region of interest" description="Disordered" evidence="6">
    <location>
        <begin position="272"/>
        <end position="300"/>
    </location>
</feature>
<accession>A0A0C3C2C6</accession>
<proteinExistence type="inferred from homology"/>
<evidence type="ECO:0000256" key="5">
    <source>
        <dbReference type="PROSITE-ProRule" id="PRU00221"/>
    </source>
</evidence>
<keyword evidence="2" id="KW-0677">Repeat</keyword>
<dbReference type="AlphaFoldDB" id="A0A0C3C2C6"/>
<gene>
    <name evidence="7" type="ORF">M413DRAFT_448280</name>
</gene>
<dbReference type="STRING" id="686832.A0A0C3C2C6"/>
<comment type="similarity">
    <text evidence="4">Belongs to the WD repeat PAAF1/RPN14 family.</text>
</comment>
<evidence type="ECO:0000313" key="7">
    <source>
        <dbReference type="EMBL" id="KIM37766.1"/>
    </source>
</evidence>
<dbReference type="InterPro" id="IPR001680">
    <property type="entry name" value="WD40_rpt"/>
</dbReference>
<dbReference type="SUPFAM" id="SSF50978">
    <property type="entry name" value="WD40 repeat-like"/>
    <property type="match status" value="1"/>
</dbReference>
<dbReference type="Gene3D" id="2.130.10.10">
    <property type="entry name" value="YVTN repeat-like/Quinoprotein amine dehydrogenase"/>
    <property type="match status" value="2"/>
</dbReference>
<dbReference type="PROSITE" id="PS50082">
    <property type="entry name" value="WD_REPEATS_2"/>
    <property type="match status" value="1"/>
</dbReference>
<protein>
    <submittedName>
        <fullName evidence="7">Uncharacterized protein</fullName>
    </submittedName>
</protein>
<sequence>MNTAALSLPVVSVQNTFTQVIQEVEDGLSPYDKFWVSCYKNSEPSIHAKVKAELDHLDRSLVHLKAVEGDVEISRDGTGNYAIACKPLGILPTQVLTPVQEYKDQERSNPTRPHRITSFDISPDCSRFATGYLDGSVFLYPTSAALEHPRKSFSSQEIDIAASRTPSKPHLSGVTSLRFFPSSRVLLTSGIDFSLTILPADLPDVPSRNGTRVAPVRTLRAHTRTVTDTAIIDLGRNIVSSSLDSTIKLWEVSSGEVISSFSTQSAVASMSLGDRLPVPPDGEESMPPPSRDTRETPQTSSKIVFSGLESGSFELFDLGFKKSVYRSQPASSSSLSSIAYSQPTNLLATGSSRGLVTLYDTRNLSTQLTSFSRLETVIEDIAFVQNGDNSVGLAIATSDGLPYVASVLPEGPMVSSELVGADCDPVRNLKARLNGNHMEVWSASDDGIVRRYVL</sequence>